<feature type="region of interest" description="Disordered" evidence="1">
    <location>
        <begin position="325"/>
        <end position="450"/>
    </location>
</feature>
<feature type="compositionally biased region" description="Polar residues" evidence="1">
    <location>
        <begin position="228"/>
        <end position="238"/>
    </location>
</feature>
<keyword evidence="3" id="KW-1185">Reference proteome</keyword>
<accession>A0A8S3YXE8</accession>
<dbReference type="Proteomes" id="UP000678393">
    <property type="component" value="Unassembled WGS sequence"/>
</dbReference>
<dbReference type="OrthoDB" id="6512841at2759"/>
<dbReference type="InterPro" id="IPR042779">
    <property type="entry name" value="MISP/MISP3-like"/>
</dbReference>
<feature type="region of interest" description="Disordered" evidence="1">
    <location>
        <begin position="189"/>
        <end position="294"/>
    </location>
</feature>
<feature type="compositionally biased region" description="Basic and acidic residues" evidence="1">
    <location>
        <begin position="129"/>
        <end position="142"/>
    </location>
</feature>
<feature type="compositionally biased region" description="Basic and acidic residues" evidence="1">
    <location>
        <begin position="240"/>
        <end position="257"/>
    </location>
</feature>
<sequence length="645" mass="73497">METPSDKTVKSSNPSNYGFVYSADRPVPLPEAGWIEKQGDEQKISLYSENVLKEGDTTESVDRESIADLSTTKRQWESIFTSHNITQGDSTLKKKSAPKWEVRIPYKEKNVASSLDHDSESSQVNGLEEVQRGDSEMFKKQIDSESAIEREIRLANEREHVIRKEKEIREKQVQKQKNQGQTIMTSYEAESESFHPVYNELAEADRGSDLWGRGQRNRKDSEDDDYADQSNEGANLNESIIEREIRLQKGREEEMAKTRKTSTSMQQSQKQEQHGHVQHQQPVQNEVKDVNHNKAKAVSYEEAIAKNAHEGESMIAKELRELKEREEELKRLRSSLDSSHIVDEVDGSVHPTSPNQTAKPATANSQRSSQVETPSGHGLWQRDMSAFVSHKRRESEDSASSHGSVRAPSDIPSRYDVKVRPISDGNSDDEDKKPNYFEKQETPIEREMRLARERENELRRIKGLPELIYKEDNSYSSYGASHESNNSSSIIIPRSVGAKPNESMRKFATSRLQHEVQQQNEREHELRSQGKIISTSEEHIEPKKYMEIAGLDKVDGTEKRNFISKKISVSHSESDTSLGGQTEVLQSGGQTIRKTSTVAAGGNMFSYKEFKQTAESKIERELREMREREEELRKQRTGSQAETTP</sequence>
<feature type="compositionally biased region" description="Low complexity" evidence="1">
    <location>
        <begin position="261"/>
        <end position="270"/>
    </location>
</feature>
<dbReference type="EMBL" id="CAJHNH020000780">
    <property type="protein sequence ID" value="CAG5119840.1"/>
    <property type="molecule type" value="Genomic_DNA"/>
</dbReference>
<feature type="region of interest" description="Disordered" evidence="1">
    <location>
        <begin position="623"/>
        <end position="645"/>
    </location>
</feature>
<evidence type="ECO:0008006" key="4">
    <source>
        <dbReference type="Google" id="ProtNLM"/>
    </source>
</evidence>
<reference evidence="2" key="1">
    <citation type="submission" date="2021-04" db="EMBL/GenBank/DDBJ databases">
        <authorList>
            <consortium name="Molecular Ecology Group"/>
        </authorList>
    </citation>
    <scope>NUCLEOTIDE SEQUENCE</scope>
</reference>
<feature type="compositionally biased region" description="Basic and acidic residues" evidence="1">
    <location>
        <begin position="111"/>
        <end position="120"/>
    </location>
</feature>
<feature type="compositionally biased region" description="Basic and acidic residues" evidence="1">
    <location>
        <begin position="430"/>
        <end position="450"/>
    </location>
</feature>
<comment type="caution">
    <text evidence="2">The sequence shown here is derived from an EMBL/GenBank/DDBJ whole genome shotgun (WGS) entry which is preliminary data.</text>
</comment>
<evidence type="ECO:0000313" key="3">
    <source>
        <dbReference type="Proteomes" id="UP000678393"/>
    </source>
</evidence>
<name>A0A8S3YXE8_9EUPU</name>
<feature type="region of interest" description="Disordered" evidence="1">
    <location>
        <begin position="111"/>
        <end position="142"/>
    </location>
</feature>
<protein>
    <recommendedName>
        <fullName evidence="4">A-kinase anchor protein 2 C-terminal domain-containing protein</fullName>
    </recommendedName>
</protein>
<dbReference type="PANTHER" id="PTHR18839">
    <property type="entry name" value="MITOTIC INTERACTOR AND SUBSTRATE OF PLK1 MISP FAMILY MEMBER"/>
    <property type="match status" value="1"/>
</dbReference>
<gene>
    <name evidence="2" type="ORF">CUNI_LOCUS5398</name>
</gene>
<feature type="compositionally biased region" description="Polar residues" evidence="1">
    <location>
        <begin position="350"/>
        <end position="373"/>
    </location>
</feature>
<dbReference type="PANTHER" id="PTHR18839:SF0">
    <property type="entry name" value="MITOTIC INTERACTOR AND SUBSTRATE OF PLK1 ISOFORM X1-RELATED"/>
    <property type="match status" value="1"/>
</dbReference>
<organism evidence="2 3">
    <name type="scientific">Candidula unifasciata</name>
    <dbReference type="NCBI Taxonomy" id="100452"/>
    <lineage>
        <taxon>Eukaryota</taxon>
        <taxon>Metazoa</taxon>
        <taxon>Spiralia</taxon>
        <taxon>Lophotrochozoa</taxon>
        <taxon>Mollusca</taxon>
        <taxon>Gastropoda</taxon>
        <taxon>Heterobranchia</taxon>
        <taxon>Euthyneura</taxon>
        <taxon>Panpulmonata</taxon>
        <taxon>Eupulmonata</taxon>
        <taxon>Stylommatophora</taxon>
        <taxon>Helicina</taxon>
        <taxon>Helicoidea</taxon>
        <taxon>Geomitridae</taxon>
        <taxon>Candidula</taxon>
    </lineage>
</organism>
<evidence type="ECO:0000313" key="2">
    <source>
        <dbReference type="EMBL" id="CAG5119840.1"/>
    </source>
</evidence>
<proteinExistence type="predicted"/>
<evidence type="ECO:0000256" key="1">
    <source>
        <dbReference type="SAM" id="MobiDB-lite"/>
    </source>
</evidence>
<feature type="compositionally biased region" description="Basic and acidic residues" evidence="1">
    <location>
        <begin position="623"/>
        <end position="634"/>
    </location>
</feature>
<dbReference type="AlphaFoldDB" id="A0A8S3YXE8"/>